<keyword evidence="1" id="KW-0813">Transport</keyword>
<evidence type="ECO:0000256" key="3">
    <source>
        <dbReference type="ARBA" id="ARBA00022723"/>
    </source>
</evidence>
<name>A0AAV4IBC9_9GAST</name>
<dbReference type="CDD" id="cd00454">
    <property type="entry name" value="TrHb1_N"/>
    <property type="match status" value="1"/>
</dbReference>
<keyword evidence="3" id="KW-0479">Metal-binding</keyword>
<dbReference type="Gene3D" id="1.10.490.10">
    <property type="entry name" value="Globins"/>
    <property type="match status" value="1"/>
</dbReference>
<keyword evidence="6" id="KW-1185">Reference proteome</keyword>
<evidence type="ECO:0000313" key="6">
    <source>
        <dbReference type="Proteomes" id="UP000762676"/>
    </source>
</evidence>
<evidence type="ECO:0000313" key="5">
    <source>
        <dbReference type="EMBL" id="GFS07577.1"/>
    </source>
</evidence>
<sequence>MADSLYERLGGHSTLFEAMHRLYEKMQKHPKISHYFENMDIESLTRKQVSFMTRAFGGSPPKEARSLKEIHDNLGISNHDFNVLISLMQETLIEMGIEIATQHEVLAIIENARDDIVKN</sequence>
<dbReference type="GO" id="GO:0019825">
    <property type="term" value="F:oxygen binding"/>
    <property type="evidence" value="ECO:0007669"/>
    <property type="project" value="InterPro"/>
</dbReference>
<comment type="caution">
    <text evidence="5">The sequence shown here is derived from an EMBL/GenBank/DDBJ whole genome shotgun (WGS) entry which is preliminary data.</text>
</comment>
<dbReference type="InterPro" id="IPR001486">
    <property type="entry name" value="Hemoglobin_trunc"/>
</dbReference>
<reference evidence="5 6" key="1">
    <citation type="journal article" date="2021" name="Elife">
        <title>Chloroplast acquisition without the gene transfer in kleptoplastic sea slugs, Plakobranchus ocellatus.</title>
        <authorList>
            <person name="Maeda T."/>
            <person name="Takahashi S."/>
            <person name="Yoshida T."/>
            <person name="Shimamura S."/>
            <person name="Takaki Y."/>
            <person name="Nagai Y."/>
            <person name="Toyoda A."/>
            <person name="Suzuki Y."/>
            <person name="Arimoto A."/>
            <person name="Ishii H."/>
            <person name="Satoh N."/>
            <person name="Nishiyama T."/>
            <person name="Hasebe M."/>
            <person name="Maruyama T."/>
            <person name="Minagawa J."/>
            <person name="Obokata J."/>
            <person name="Shigenobu S."/>
        </authorList>
    </citation>
    <scope>NUCLEOTIDE SEQUENCE [LARGE SCALE GENOMIC DNA]</scope>
</reference>
<evidence type="ECO:0000256" key="2">
    <source>
        <dbReference type="ARBA" id="ARBA00022617"/>
    </source>
</evidence>
<dbReference type="SUPFAM" id="SSF46458">
    <property type="entry name" value="Globin-like"/>
    <property type="match status" value="1"/>
</dbReference>
<keyword evidence="4" id="KW-0408">Iron</keyword>
<organism evidence="5 6">
    <name type="scientific">Elysia marginata</name>
    <dbReference type="NCBI Taxonomy" id="1093978"/>
    <lineage>
        <taxon>Eukaryota</taxon>
        <taxon>Metazoa</taxon>
        <taxon>Spiralia</taxon>
        <taxon>Lophotrochozoa</taxon>
        <taxon>Mollusca</taxon>
        <taxon>Gastropoda</taxon>
        <taxon>Heterobranchia</taxon>
        <taxon>Euthyneura</taxon>
        <taxon>Panpulmonata</taxon>
        <taxon>Sacoglossa</taxon>
        <taxon>Placobranchoidea</taxon>
        <taxon>Plakobranchidae</taxon>
        <taxon>Elysia</taxon>
    </lineage>
</organism>
<keyword evidence="2" id="KW-0349">Heme</keyword>
<dbReference type="AlphaFoldDB" id="A0AAV4IBC9"/>
<evidence type="ECO:0000256" key="4">
    <source>
        <dbReference type="ARBA" id="ARBA00023004"/>
    </source>
</evidence>
<accession>A0AAV4IBC9</accession>
<protein>
    <submittedName>
        <fullName evidence="5">Group 1 truncated hemoglobin</fullName>
    </submittedName>
</protein>
<dbReference type="Pfam" id="PF01152">
    <property type="entry name" value="Bac_globin"/>
    <property type="match status" value="1"/>
</dbReference>
<dbReference type="Proteomes" id="UP000762676">
    <property type="component" value="Unassembled WGS sequence"/>
</dbReference>
<dbReference type="GO" id="GO:0020037">
    <property type="term" value="F:heme binding"/>
    <property type="evidence" value="ECO:0007669"/>
    <property type="project" value="InterPro"/>
</dbReference>
<proteinExistence type="predicted"/>
<gene>
    <name evidence="5" type="ORF">ElyMa_006572400</name>
</gene>
<dbReference type="EMBL" id="BMAT01013213">
    <property type="protein sequence ID" value="GFS07577.1"/>
    <property type="molecule type" value="Genomic_DNA"/>
</dbReference>
<dbReference type="InterPro" id="IPR012292">
    <property type="entry name" value="Globin/Proto"/>
</dbReference>
<evidence type="ECO:0000256" key="1">
    <source>
        <dbReference type="ARBA" id="ARBA00022448"/>
    </source>
</evidence>
<dbReference type="GO" id="GO:0046872">
    <property type="term" value="F:metal ion binding"/>
    <property type="evidence" value="ECO:0007669"/>
    <property type="project" value="UniProtKB-KW"/>
</dbReference>
<dbReference type="InterPro" id="IPR009050">
    <property type="entry name" value="Globin-like_sf"/>
</dbReference>